<dbReference type="Pfam" id="PF05916">
    <property type="entry name" value="Sld5"/>
    <property type="match status" value="1"/>
</dbReference>
<sequence>MNYGHRGRDLLLELKRARANDHKASSTSVVPPYNDRLVRECLQDLQLHIQALQDQVDAQGGEKPSMNVRPSLVLQNAAIGRNKRCLLAYHKIRADRLTAAYWNNTLLDASSKTNLSPVEEEFFSSYEQICRDYCNMLQLPNPDLRSYGNHPPQPLSKVQVQVLRSTEGPIVLESGSTLAFQKGAVHYLAYSDVEGLLRDGTLALLSTEEEDDLHQSNNIGRV</sequence>
<dbReference type="CDD" id="cd11710">
    <property type="entry name" value="GINS_A_psf1"/>
    <property type="match status" value="1"/>
</dbReference>
<evidence type="ECO:0000256" key="4">
    <source>
        <dbReference type="ARBA" id="ARBA00023242"/>
    </source>
</evidence>
<organism evidence="6">
    <name type="scientific">Amphora coffeiformis</name>
    <dbReference type="NCBI Taxonomy" id="265554"/>
    <lineage>
        <taxon>Eukaryota</taxon>
        <taxon>Sar</taxon>
        <taxon>Stramenopiles</taxon>
        <taxon>Ochrophyta</taxon>
        <taxon>Bacillariophyta</taxon>
        <taxon>Bacillariophyceae</taxon>
        <taxon>Bacillariophycidae</taxon>
        <taxon>Thalassiophysales</taxon>
        <taxon>Catenulaceae</taxon>
        <taxon>Amphora</taxon>
    </lineage>
</organism>
<feature type="domain" description="GINS subunit" evidence="5">
    <location>
        <begin position="80"/>
        <end position="134"/>
    </location>
</feature>
<evidence type="ECO:0000256" key="2">
    <source>
        <dbReference type="ARBA" id="ARBA00006677"/>
    </source>
</evidence>
<dbReference type="PANTHER" id="PTHR12914">
    <property type="entry name" value="PARTNER OF SLD5"/>
    <property type="match status" value="1"/>
</dbReference>
<comment type="subcellular location">
    <subcellularLocation>
        <location evidence="1">Nucleus</location>
    </subcellularLocation>
</comment>
<name>A0A7S3L3G5_9STRA</name>
<reference evidence="6" key="1">
    <citation type="submission" date="2021-01" db="EMBL/GenBank/DDBJ databases">
        <authorList>
            <person name="Corre E."/>
            <person name="Pelletier E."/>
            <person name="Niang G."/>
            <person name="Scheremetjew M."/>
            <person name="Finn R."/>
            <person name="Kale V."/>
            <person name="Holt S."/>
            <person name="Cochrane G."/>
            <person name="Meng A."/>
            <person name="Brown T."/>
            <person name="Cohen L."/>
        </authorList>
    </citation>
    <scope>NUCLEOTIDE SEQUENCE</scope>
    <source>
        <strain evidence="6">CCMP127</strain>
    </source>
</reference>
<dbReference type="InterPro" id="IPR021151">
    <property type="entry name" value="GINS_A"/>
</dbReference>
<comment type="similarity">
    <text evidence="2">Belongs to the GINS1/PSF1 family.</text>
</comment>
<dbReference type="GO" id="GO:0000811">
    <property type="term" value="C:GINS complex"/>
    <property type="evidence" value="ECO:0007669"/>
    <property type="project" value="InterPro"/>
</dbReference>
<dbReference type="GO" id="GO:1902983">
    <property type="term" value="P:DNA strand elongation involved in mitotic DNA replication"/>
    <property type="evidence" value="ECO:0007669"/>
    <property type="project" value="TreeGrafter"/>
</dbReference>
<protein>
    <recommendedName>
        <fullName evidence="5">GINS subunit domain-containing protein</fullName>
    </recommendedName>
</protein>
<dbReference type="EMBL" id="HBIM01009360">
    <property type="protein sequence ID" value="CAE0410447.1"/>
    <property type="molecule type" value="Transcribed_RNA"/>
</dbReference>
<gene>
    <name evidence="6" type="ORF">ACOF00016_LOCUS7924</name>
</gene>
<keyword evidence="3" id="KW-0235">DNA replication</keyword>
<keyword evidence="4" id="KW-0539">Nucleus</keyword>
<dbReference type="SUPFAM" id="SSF158573">
    <property type="entry name" value="GINS helical bundle-like"/>
    <property type="match status" value="1"/>
</dbReference>
<evidence type="ECO:0000313" key="6">
    <source>
        <dbReference type="EMBL" id="CAE0410447.1"/>
    </source>
</evidence>
<dbReference type="InterPro" id="IPR005339">
    <property type="entry name" value="GINS_Psf1"/>
</dbReference>
<evidence type="ECO:0000256" key="3">
    <source>
        <dbReference type="ARBA" id="ARBA00022705"/>
    </source>
</evidence>
<dbReference type="PANTHER" id="PTHR12914:SF2">
    <property type="entry name" value="DNA REPLICATION COMPLEX GINS PROTEIN PSF1"/>
    <property type="match status" value="1"/>
</dbReference>
<dbReference type="AlphaFoldDB" id="A0A7S3L3G5"/>
<dbReference type="InterPro" id="IPR036224">
    <property type="entry name" value="GINS_bundle-like_dom_sf"/>
</dbReference>
<accession>A0A7S3L3G5</accession>
<evidence type="ECO:0000256" key="1">
    <source>
        <dbReference type="ARBA" id="ARBA00004123"/>
    </source>
</evidence>
<proteinExistence type="inferred from homology"/>
<evidence type="ECO:0000259" key="5">
    <source>
        <dbReference type="Pfam" id="PF05916"/>
    </source>
</evidence>
<dbReference type="Gene3D" id="1.20.58.1030">
    <property type="match status" value="1"/>
</dbReference>